<feature type="compositionally biased region" description="Polar residues" evidence="1">
    <location>
        <begin position="1"/>
        <end position="10"/>
    </location>
</feature>
<feature type="region of interest" description="Disordered" evidence="1">
    <location>
        <begin position="1"/>
        <end position="22"/>
    </location>
</feature>
<dbReference type="RefSeq" id="WP_330431509.1">
    <property type="nucleotide sequence ID" value="NZ_JAZDUF010000001.1"/>
</dbReference>
<dbReference type="InterPro" id="IPR000182">
    <property type="entry name" value="GNAT_dom"/>
</dbReference>
<dbReference type="SUPFAM" id="SSF55729">
    <property type="entry name" value="Acyl-CoA N-acyltransferases (Nat)"/>
    <property type="match status" value="1"/>
</dbReference>
<feature type="domain" description="N-acetyltransferase" evidence="2">
    <location>
        <begin position="193"/>
        <end position="341"/>
    </location>
</feature>
<dbReference type="Gene3D" id="3.40.630.30">
    <property type="match status" value="1"/>
</dbReference>
<dbReference type="InterPro" id="IPR016181">
    <property type="entry name" value="Acyl_CoA_acyltransferase"/>
</dbReference>
<organism evidence="3 4">
    <name type="scientific">Gordonia sesuvii</name>
    <dbReference type="NCBI Taxonomy" id="3116777"/>
    <lineage>
        <taxon>Bacteria</taxon>
        <taxon>Bacillati</taxon>
        <taxon>Actinomycetota</taxon>
        <taxon>Actinomycetes</taxon>
        <taxon>Mycobacteriales</taxon>
        <taxon>Gordoniaceae</taxon>
        <taxon>Gordonia</taxon>
    </lineage>
</organism>
<proteinExistence type="predicted"/>
<evidence type="ECO:0000313" key="4">
    <source>
        <dbReference type="Proteomes" id="UP001347146"/>
    </source>
</evidence>
<dbReference type="Pfam" id="PF24553">
    <property type="entry name" value="Rv0428c_C"/>
    <property type="match status" value="1"/>
</dbReference>
<keyword evidence="4" id="KW-1185">Reference proteome</keyword>
<evidence type="ECO:0000256" key="1">
    <source>
        <dbReference type="SAM" id="MobiDB-lite"/>
    </source>
</evidence>
<accession>A0ABU7M9W5</accession>
<dbReference type="PROSITE" id="PS51186">
    <property type="entry name" value="GNAT"/>
    <property type="match status" value="1"/>
</dbReference>
<dbReference type="InterPro" id="IPR056935">
    <property type="entry name" value="Rv0428c-like_C"/>
</dbReference>
<evidence type="ECO:0000313" key="3">
    <source>
        <dbReference type="EMBL" id="MEE3849902.1"/>
    </source>
</evidence>
<gene>
    <name evidence="3" type="ORF">VZC37_06135</name>
</gene>
<evidence type="ECO:0000259" key="2">
    <source>
        <dbReference type="PROSITE" id="PS51186"/>
    </source>
</evidence>
<protein>
    <submittedName>
        <fullName evidence="3">GNAT family N-acetyltransferase</fullName>
    </submittedName>
</protein>
<name>A0ABU7M9W5_9ACTN</name>
<comment type="caution">
    <text evidence="3">The sequence shown here is derived from an EMBL/GenBank/DDBJ whole genome shotgun (WGS) entry which is preliminary data.</text>
</comment>
<reference evidence="3 4" key="1">
    <citation type="submission" date="2024-01" db="EMBL/GenBank/DDBJ databases">
        <title>Draft genome sequence of Gordonia sp. LSe1-13.</title>
        <authorList>
            <person name="Suphannarot A."/>
            <person name="Mingma R."/>
        </authorList>
    </citation>
    <scope>NUCLEOTIDE SEQUENCE [LARGE SCALE GENOMIC DNA]</scope>
    <source>
        <strain evidence="3 4">LSe1-13</strain>
    </source>
</reference>
<dbReference type="EMBL" id="JAZDUF010000001">
    <property type="protein sequence ID" value="MEE3849902.1"/>
    <property type="molecule type" value="Genomic_DNA"/>
</dbReference>
<dbReference type="Proteomes" id="UP001347146">
    <property type="component" value="Unassembled WGS sequence"/>
</dbReference>
<sequence>MTRSVTTTTDPGRAVTPDDSDVLPSGDRVPFVGDRVVVRYRLGDATPADWRGDASAALSDVTGILLDDGDPLVVDRDGPQSIPRSAVVSIRQLSRVTVRNSEIRRLESAAADGWPGTDTATISGWMLRAGGGFTRRANSALPLEFGSGTDETTLAAVRGWYRARGLPTLVALPERLVPAGQIDGRPVSGEIQMLVRDIEVGVENSPTPTNVRLDEAPTAAWLRAYRGPEVDVPTAAEVVAASRGPVVFASVGDAEPQAIGRATVTSSPDGARWLGVSALWTAPSRRREGLASSVLSALIAWGARQDATRIHVQVESENRTAGTWYRRHGFGLHHTSRYLEL</sequence>